<evidence type="ECO:0000256" key="8">
    <source>
        <dbReference type="ARBA" id="ARBA00022777"/>
    </source>
</evidence>
<keyword evidence="7 13" id="KW-0547">Nucleotide-binding</keyword>
<feature type="binding site" evidence="13">
    <location>
        <begin position="43"/>
        <end position="47"/>
    </location>
    <ligand>
        <name>substrate</name>
    </ligand>
</feature>
<keyword evidence="12 13" id="KW-0119">Carbohydrate metabolism</keyword>
<keyword evidence="13" id="KW-0539">Nucleus</keyword>
<dbReference type="InterPro" id="IPR011611">
    <property type="entry name" value="PfkB_dom"/>
</dbReference>
<evidence type="ECO:0000256" key="1">
    <source>
        <dbReference type="ARBA" id="ARBA00005380"/>
    </source>
</evidence>
<keyword evidence="4 13" id="KW-0963">Cytoplasm</keyword>
<feature type="binding site" evidence="13">
    <location>
        <position position="268"/>
    </location>
    <ligand>
        <name>K(+)</name>
        <dbReference type="ChEBI" id="CHEBI:29103"/>
    </ligand>
</feature>
<comment type="caution">
    <text evidence="13">Lacks conserved residue(s) required for the propagation of feature annotation.</text>
</comment>
<evidence type="ECO:0000256" key="4">
    <source>
        <dbReference type="ARBA" id="ARBA00022490"/>
    </source>
</evidence>
<dbReference type="AlphaFoldDB" id="A0AAV8WE97"/>
<feature type="binding site" evidence="13">
    <location>
        <begin position="15"/>
        <end position="17"/>
    </location>
    <ligand>
        <name>substrate</name>
    </ligand>
</feature>
<evidence type="ECO:0000256" key="11">
    <source>
        <dbReference type="ARBA" id="ARBA00022958"/>
    </source>
</evidence>
<keyword evidence="11 13" id="KW-0630">Potassium</keyword>
<comment type="pathway">
    <text evidence="13">Carbohydrate metabolism; D-ribose degradation; D-ribose 5-phosphate from beta-D-ribopyranose: step 2/2.</text>
</comment>
<dbReference type="GO" id="GO:0004747">
    <property type="term" value="F:ribokinase activity"/>
    <property type="evidence" value="ECO:0007669"/>
    <property type="project" value="UniProtKB-UniRule"/>
</dbReference>
<feature type="domain" description="Carbohydrate kinase PfkB" evidence="14">
    <location>
        <begin position="6"/>
        <end position="317"/>
    </location>
</feature>
<feature type="active site" description="Proton acceptor" evidence="13">
    <location>
        <position position="274"/>
    </location>
</feature>
<comment type="function">
    <text evidence="13">Catalyzes the phosphorylation of ribose at O-5 in a reaction requiring ATP and magnesium. The resulting D-ribose-5-phosphate can then be used either for sythesis of nucleotides, histidine, and tryptophan, or as a component of the pentose phosphate pathway.</text>
</comment>
<dbReference type="CDD" id="cd01174">
    <property type="entry name" value="ribokinase"/>
    <property type="match status" value="1"/>
</dbReference>
<evidence type="ECO:0000313" key="16">
    <source>
        <dbReference type="Proteomes" id="UP001159042"/>
    </source>
</evidence>
<feature type="binding site" evidence="13">
    <location>
        <position position="306"/>
    </location>
    <ligand>
        <name>K(+)</name>
        <dbReference type="ChEBI" id="CHEBI:29103"/>
    </ligand>
</feature>
<evidence type="ECO:0000259" key="14">
    <source>
        <dbReference type="Pfam" id="PF00294"/>
    </source>
</evidence>
<dbReference type="GO" id="GO:0019303">
    <property type="term" value="P:D-ribose catabolic process"/>
    <property type="evidence" value="ECO:0007669"/>
    <property type="project" value="UniProtKB-UniRule"/>
</dbReference>
<feature type="binding site" evidence="13">
    <location>
        <position position="315"/>
    </location>
    <ligand>
        <name>K(+)</name>
        <dbReference type="ChEBI" id="CHEBI:29103"/>
    </ligand>
</feature>
<keyword evidence="9 13" id="KW-0067">ATP-binding</keyword>
<evidence type="ECO:0000256" key="2">
    <source>
        <dbReference type="ARBA" id="ARBA00012035"/>
    </source>
</evidence>
<comment type="subcellular location">
    <subcellularLocation>
        <location evidence="13">Cytoplasm</location>
    </subcellularLocation>
    <subcellularLocation>
        <location evidence="13">Nucleus</location>
    </subcellularLocation>
</comment>
<comment type="similarity">
    <text evidence="1">Belongs to the carbohydrate kinase pfkB family.</text>
</comment>
<dbReference type="EC" id="2.7.1.15" evidence="2 13"/>
<evidence type="ECO:0000256" key="6">
    <source>
        <dbReference type="ARBA" id="ARBA00022723"/>
    </source>
</evidence>
<dbReference type="EMBL" id="JANEYG010000002">
    <property type="protein sequence ID" value="KAJ8924869.1"/>
    <property type="molecule type" value="Genomic_DNA"/>
</dbReference>
<dbReference type="PRINTS" id="PR00990">
    <property type="entry name" value="RIBOKINASE"/>
</dbReference>
<dbReference type="Proteomes" id="UP001159042">
    <property type="component" value="Unassembled WGS sequence"/>
</dbReference>
<dbReference type="GO" id="GO:0005634">
    <property type="term" value="C:nucleus"/>
    <property type="evidence" value="ECO:0007669"/>
    <property type="project" value="UniProtKB-SubCell"/>
</dbReference>
<dbReference type="InterPro" id="IPR002173">
    <property type="entry name" value="Carboh/pur_kinase_PfkB_CS"/>
</dbReference>
<feature type="binding site" evidence="13">
    <location>
        <position position="311"/>
    </location>
    <ligand>
        <name>K(+)</name>
        <dbReference type="ChEBI" id="CHEBI:29103"/>
    </ligand>
</feature>
<feature type="binding site" evidence="13">
    <location>
        <position position="162"/>
    </location>
    <ligand>
        <name>substrate</name>
    </ligand>
</feature>
<dbReference type="Gene3D" id="3.40.1190.20">
    <property type="match status" value="1"/>
</dbReference>
<feature type="binding site" evidence="13">
    <location>
        <position position="204"/>
    </location>
    <ligand>
        <name>ATP</name>
        <dbReference type="ChEBI" id="CHEBI:30616"/>
    </ligand>
</feature>
<feature type="binding site" evidence="13">
    <location>
        <begin position="240"/>
        <end position="245"/>
    </location>
    <ligand>
        <name>ATP</name>
        <dbReference type="ChEBI" id="CHEBI:30616"/>
    </ligand>
</feature>
<evidence type="ECO:0000256" key="5">
    <source>
        <dbReference type="ARBA" id="ARBA00022679"/>
    </source>
</evidence>
<keyword evidence="5 13" id="KW-0808">Transferase</keyword>
<comment type="cofactor">
    <cofactor evidence="13">
        <name>Mg(2+)</name>
        <dbReference type="ChEBI" id="CHEBI:18420"/>
    </cofactor>
    <text evidence="13">Requires a divalent cation, most likely magnesium in vivo, as an electrophilic catalyst to aid phosphoryl group transfer. It is the chelate of the metal and the nucleotide that is the actual substrate.</text>
</comment>
<dbReference type="InterPro" id="IPR011877">
    <property type="entry name" value="Ribokinase"/>
</dbReference>
<feature type="binding site" evidence="13">
    <location>
        <position position="274"/>
    </location>
    <ligand>
        <name>substrate</name>
    </ligand>
</feature>
<comment type="similarity">
    <text evidence="13">Belongs to the carbohydrate kinase PfkB family. Ribokinase subfamily.</text>
</comment>
<dbReference type="GO" id="GO:0046872">
    <property type="term" value="F:metal ion binding"/>
    <property type="evidence" value="ECO:0007669"/>
    <property type="project" value="UniProtKB-KW"/>
</dbReference>
<feature type="binding site" evidence="13">
    <location>
        <position position="270"/>
    </location>
    <ligand>
        <name>K(+)</name>
        <dbReference type="ChEBI" id="CHEBI:29103"/>
    </ligand>
</feature>
<keyword evidence="10 13" id="KW-0460">Magnesium</keyword>
<dbReference type="PANTHER" id="PTHR10584">
    <property type="entry name" value="SUGAR KINASE"/>
    <property type="match status" value="1"/>
</dbReference>
<keyword evidence="16" id="KW-1185">Reference proteome</keyword>
<proteinExistence type="inferred from homology"/>
<dbReference type="FunFam" id="3.40.1190.20:FF:000010">
    <property type="entry name" value="Ribokinase"/>
    <property type="match status" value="1"/>
</dbReference>
<feature type="binding site" evidence="13">
    <location>
        <position position="309"/>
    </location>
    <ligand>
        <name>K(+)</name>
        <dbReference type="ChEBI" id="CHEBI:29103"/>
    </ligand>
</feature>
<comment type="subunit">
    <text evidence="13">Homodimer.</text>
</comment>
<dbReference type="InterPro" id="IPR029056">
    <property type="entry name" value="Ribokinase-like"/>
</dbReference>
<gene>
    <name evidence="15" type="ORF">NQ315_001024</name>
</gene>
<organism evidence="15 16">
    <name type="scientific">Exocentrus adspersus</name>
    <dbReference type="NCBI Taxonomy" id="1586481"/>
    <lineage>
        <taxon>Eukaryota</taxon>
        <taxon>Metazoa</taxon>
        <taxon>Ecdysozoa</taxon>
        <taxon>Arthropoda</taxon>
        <taxon>Hexapoda</taxon>
        <taxon>Insecta</taxon>
        <taxon>Pterygota</taxon>
        <taxon>Neoptera</taxon>
        <taxon>Endopterygota</taxon>
        <taxon>Coleoptera</taxon>
        <taxon>Polyphaga</taxon>
        <taxon>Cucujiformia</taxon>
        <taxon>Chrysomeloidea</taxon>
        <taxon>Cerambycidae</taxon>
        <taxon>Lamiinae</taxon>
        <taxon>Acanthocinini</taxon>
        <taxon>Exocentrus</taxon>
    </lineage>
</organism>
<feature type="binding site" evidence="13">
    <location>
        <begin position="273"/>
        <end position="274"/>
    </location>
    <ligand>
        <name>ATP</name>
        <dbReference type="ChEBI" id="CHEBI:30616"/>
    </ligand>
</feature>
<evidence type="ECO:0000256" key="7">
    <source>
        <dbReference type="ARBA" id="ARBA00022741"/>
    </source>
</evidence>
<evidence type="ECO:0000256" key="10">
    <source>
        <dbReference type="ARBA" id="ARBA00022842"/>
    </source>
</evidence>
<name>A0AAV8WE97_9CUCU</name>
<evidence type="ECO:0000256" key="3">
    <source>
        <dbReference type="ARBA" id="ARBA00016943"/>
    </source>
</evidence>
<dbReference type="PANTHER" id="PTHR10584:SF166">
    <property type="entry name" value="RIBOKINASE"/>
    <property type="match status" value="1"/>
</dbReference>
<dbReference type="HAMAP" id="MF_01987">
    <property type="entry name" value="Ribokinase"/>
    <property type="match status" value="1"/>
</dbReference>
<reference evidence="15 16" key="1">
    <citation type="journal article" date="2023" name="Insect Mol. Biol.">
        <title>Genome sequencing provides insights into the evolution of gene families encoding plant cell wall-degrading enzymes in longhorned beetles.</title>
        <authorList>
            <person name="Shin N.R."/>
            <person name="Okamura Y."/>
            <person name="Kirsch R."/>
            <person name="Pauchet Y."/>
        </authorList>
    </citation>
    <scope>NUCLEOTIDE SEQUENCE [LARGE SCALE GENOMIC DNA]</scope>
    <source>
        <strain evidence="15">EAD_L_NR</strain>
    </source>
</reference>
<accession>A0AAV8WE97</accession>
<comment type="activity regulation">
    <text evidence="13">Activated by a monovalent cation that binds near, but not in, the active site. The most likely occupant of the site in vivo is potassium. Ion binding induces a conformational change that may alter substrate affinity.</text>
</comment>
<dbReference type="SUPFAM" id="SSF53613">
    <property type="entry name" value="Ribokinase-like"/>
    <property type="match status" value="1"/>
</dbReference>
<keyword evidence="6 13" id="KW-0479">Metal-binding</keyword>
<sequence length="326" mass="34415">MVSNQKHIVVVGSCMIDFVSYAPRLPGPGETIHGTKFATNFGGKGANQCIAAAKLGGRNYACRQGTNPFETPYKSFSCIIFQVGDDIWGKKYIESLKNDGIRVDYVEETEGVSTGIAQIIVSDAGENQIVIVAGANLRLSVQDVGTAKDVIADAAIVVLQLETPVEVAIETLRLCKGISILNGAPAIAQFDPELLTLPSIFCVNEPEATVFTGLPVNNKSEAETAAIKLLSMGCKSVIITLGAAGALYVSNEDKQFVHVCSPSVKCVDSTGAGDAFIGALAYLLANRKDLGIERALLYACMIAADSVTRPGTQISFPGPEILKQVV</sequence>
<evidence type="ECO:0000313" key="15">
    <source>
        <dbReference type="EMBL" id="KAJ8924869.1"/>
    </source>
</evidence>
<comment type="caution">
    <text evidence="15">The sequence shown here is derived from an EMBL/GenBank/DDBJ whole genome shotgun (WGS) entry which is preliminary data.</text>
</comment>
<keyword evidence="8 13" id="KW-0418">Kinase</keyword>
<evidence type="ECO:0000256" key="12">
    <source>
        <dbReference type="ARBA" id="ARBA00023277"/>
    </source>
</evidence>
<dbReference type="GO" id="GO:0005524">
    <property type="term" value="F:ATP binding"/>
    <property type="evidence" value="ECO:0007669"/>
    <property type="project" value="UniProtKB-UniRule"/>
</dbReference>
<dbReference type="GO" id="GO:0005829">
    <property type="term" value="C:cytosol"/>
    <property type="evidence" value="ECO:0007669"/>
    <property type="project" value="TreeGrafter"/>
</dbReference>
<dbReference type="Pfam" id="PF00294">
    <property type="entry name" value="PfkB"/>
    <property type="match status" value="1"/>
</dbReference>
<evidence type="ECO:0000256" key="9">
    <source>
        <dbReference type="ARBA" id="ARBA00022840"/>
    </source>
</evidence>
<evidence type="ECO:0000256" key="13">
    <source>
        <dbReference type="HAMAP-Rule" id="MF_03215"/>
    </source>
</evidence>
<protein>
    <recommendedName>
        <fullName evidence="3 13">Ribokinase</fullName>
        <shortName evidence="13">RK</shortName>
        <ecNumber evidence="2 13">2.7.1.15</ecNumber>
    </recommendedName>
</protein>
<comment type="catalytic activity">
    <reaction evidence="13">
        <text>D-ribose + ATP = D-ribose 5-phosphate + ADP + H(+)</text>
        <dbReference type="Rhea" id="RHEA:13697"/>
        <dbReference type="ChEBI" id="CHEBI:15378"/>
        <dbReference type="ChEBI" id="CHEBI:30616"/>
        <dbReference type="ChEBI" id="CHEBI:47013"/>
        <dbReference type="ChEBI" id="CHEBI:78346"/>
        <dbReference type="ChEBI" id="CHEBI:456216"/>
        <dbReference type="EC" id="2.7.1.15"/>
    </reaction>
</comment>
<dbReference type="PROSITE" id="PS00584">
    <property type="entry name" value="PFKB_KINASES_2"/>
    <property type="match status" value="1"/>
</dbReference>
<dbReference type="InterPro" id="IPR002139">
    <property type="entry name" value="Ribo/fructo_kinase"/>
</dbReference>